<dbReference type="GeneID" id="38133197"/>
<keyword evidence="2" id="KW-1185">Reference proteome</keyword>
<organism evidence="1 2">
    <name type="scientific">Aspergillus welwitschiae</name>
    <dbReference type="NCBI Taxonomy" id="1341132"/>
    <lineage>
        <taxon>Eukaryota</taxon>
        <taxon>Fungi</taxon>
        <taxon>Dikarya</taxon>
        <taxon>Ascomycota</taxon>
        <taxon>Pezizomycotina</taxon>
        <taxon>Eurotiomycetes</taxon>
        <taxon>Eurotiomycetidae</taxon>
        <taxon>Eurotiales</taxon>
        <taxon>Aspergillaceae</taxon>
        <taxon>Aspergillus</taxon>
        <taxon>Aspergillus subgen. Circumdati</taxon>
    </lineage>
</organism>
<evidence type="ECO:0000313" key="2">
    <source>
        <dbReference type="Proteomes" id="UP000253729"/>
    </source>
</evidence>
<dbReference type="RefSeq" id="XP_026630409.1">
    <property type="nucleotide sequence ID" value="XM_026764841.1"/>
</dbReference>
<proteinExistence type="predicted"/>
<protein>
    <submittedName>
        <fullName evidence="1">Uncharacterized protein</fullName>
    </submittedName>
</protein>
<evidence type="ECO:0000313" key="1">
    <source>
        <dbReference type="EMBL" id="RDH37387.1"/>
    </source>
</evidence>
<dbReference type="Proteomes" id="UP000253729">
    <property type="component" value="Unassembled WGS sequence"/>
</dbReference>
<gene>
    <name evidence="1" type="ORF">BDQ94DRAFT_136339</name>
</gene>
<dbReference type="EMBL" id="KZ852035">
    <property type="protein sequence ID" value="RDH37387.1"/>
    <property type="molecule type" value="Genomic_DNA"/>
</dbReference>
<name>A0A3F3QE28_9EURO</name>
<reference evidence="1 2" key="1">
    <citation type="submission" date="2018-07" db="EMBL/GenBank/DDBJ databases">
        <title>The genomes of Aspergillus section Nigri reveals drivers in fungal speciation.</title>
        <authorList>
            <consortium name="DOE Joint Genome Institute"/>
            <person name="Vesth T.C."/>
            <person name="Nybo J."/>
            <person name="Theobald S."/>
            <person name="Brandl J."/>
            <person name="Frisvad J.C."/>
            <person name="Nielsen K.F."/>
            <person name="Lyhne E.K."/>
            <person name="Kogle M.E."/>
            <person name="Kuo A."/>
            <person name="Riley R."/>
            <person name="Clum A."/>
            <person name="Nolan M."/>
            <person name="Lipzen A."/>
            <person name="Salamov A."/>
            <person name="Henrissat B."/>
            <person name="Wiebenga A."/>
            <person name="De vries R.P."/>
            <person name="Grigoriev I.V."/>
            <person name="Mortensen U.H."/>
            <person name="Andersen M.R."/>
            <person name="Baker S.E."/>
        </authorList>
    </citation>
    <scope>NUCLEOTIDE SEQUENCE [LARGE SCALE GENOMIC DNA]</scope>
    <source>
        <strain evidence="1 2">CBS 139.54b</strain>
    </source>
</reference>
<sequence length="94" mass="10692">MSSFHRLLAAVPIVSNPLLRSVSLRSLIAWLIPSARRRRHGYGPWSVSGPFAVDTSRLYCRCSFAILTNPPPSCLVFLQFPHEFFFRWSRGVSV</sequence>
<accession>A0A3F3QE28</accession>
<dbReference type="AlphaFoldDB" id="A0A3F3QE28"/>